<comment type="caution">
    <text evidence="5">The sequence shown here is derived from an EMBL/GenBank/DDBJ whole genome shotgun (WGS) entry which is preliminary data.</text>
</comment>
<dbReference type="PRINTS" id="PR00081">
    <property type="entry name" value="GDHRDH"/>
</dbReference>
<organism evidence="5 6">
    <name type="scientific">Streptomonospora halophila</name>
    <dbReference type="NCBI Taxonomy" id="427369"/>
    <lineage>
        <taxon>Bacteria</taxon>
        <taxon>Bacillati</taxon>
        <taxon>Actinomycetota</taxon>
        <taxon>Actinomycetes</taxon>
        <taxon>Streptosporangiales</taxon>
        <taxon>Nocardiopsidaceae</taxon>
        <taxon>Streptomonospora</taxon>
    </lineage>
</organism>
<dbReference type="PANTHER" id="PTHR42760:SF133">
    <property type="entry name" value="3-OXOACYL-[ACYL-CARRIER-PROTEIN] REDUCTASE"/>
    <property type="match status" value="1"/>
</dbReference>
<proteinExistence type="inferred from homology"/>
<evidence type="ECO:0000313" key="5">
    <source>
        <dbReference type="EMBL" id="GAA4932854.1"/>
    </source>
</evidence>
<keyword evidence="6" id="KW-1185">Reference proteome</keyword>
<dbReference type="PRINTS" id="PR00080">
    <property type="entry name" value="SDRFAMILY"/>
</dbReference>
<dbReference type="InterPro" id="IPR020904">
    <property type="entry name" value="Sc_DH/Rdtase_CS"/>
</dbReference>
<dbReference type="InterPro" id="IPR036291">
    <property type="entry name" value="NAD(P)-bd_dom_sf"/>
</dbReference>
<sequence>MRPLGNTLITGGASGLGAAVARAVAEEGGRPLVVDRARPAEGLDYDYVCADIADRAEAEDAVQRSADRAGGLHAVVNAAGIDACGPLDKVDADDWERVVKVNLIGTASVVRAALPHLEASRGTVVDCASTLGTRAVPDATAYCASKAGVMGFTRALAAETAGRIGVTLLVPGGMDTAFFDDRPEAYRPGPDARLNQPEHVARAVVFALAQPPGCEVRELVVCPSQETSWP</sequence>
<gene>
    <name evidence="5" type="ORF">GCM10023224_11410</name>
</gene>
<evidence type="ECO:0000256" key="3">
    <source>
        <dbReference type="RuleBase" id="RU000363"/>
    </source>
</evidence>
<dbReference type="InterPro" id="IPR002347">
    <property type="entry name" value="SDR_fam"/>
</dbReference>
<dbReference type="Proteomes" id="UP001499993">
    <property type="component" value="Unassembled WGS sequence"/>
</dbReference>
<protein>
    <submittedName>
        <fullName evidence="5">SDR family oxidoreductase</fullName>
    </submittedName>
</protein>
<feature type="domain" description="Ketoreductase" evidence="4">
    <location>
        <begin position="5"/>
        <end position="177"/>
    </location>
</feature>
<evidence type="ECO:0000256" key="1">
    <source>
        <dbReference type="ARBA" id="ARBA00006484"/>
    </source>
</evidence>
<dbReference type="PROSITE" id="PS00061">
    <property type="entry name" value="ADH_SHORT"/>
    <property type="match status" value="1"/>
</dbReference>
<dbReference type="PANTHER" id="PTHR42760">
    <property type="entry name" value="SHORT-CHAIN DEHYDROGENASES/REDUCTASES FAMILY MEMBER"/>
    <property type="match status" value="1"/>
</dbReference>
<dbReference type="InterPro" id="IPR057326">
    <property type="entry name" value="KR_dom"/>
</dbReference>
<accession>A0ABP9G9B6</accession>
<evidence type="ECO:0000313" key="6">
    <source>
        <dbReference type="Proteomes" id="UP001499993"/>
    </source>
</evidence>
<dbReference type="Pfam" id="PF00106">
    <property type="entry name" value="adh_short"/>
    <property type="match status" value="1"/>
</dbReference>
<evidence type="ECO:0000259" key="4">
    <source>
        <dbReference type="SMART" id="SM00822"/>
    </source>
</evidence>
<name>A0ABP9G9B6_9ACTN</name>
<dbReference type="RefSeq" id="WP_344148294.1">
    <property type="nucleotide sequence ID" value="NZ_BAABIK010000004.1"/>
</dbReference>
<dbReference type="Gene3D" id="3.40.50.720">
    <property type="entry name" value="NAD(P)-binding Rossmann-like Domain"/>
    <property type="match status" value="1"/>
</dbReference>
<dbReference type="EMBL" id="BAABIK010000004">
    <property type="protein sequence ID" value="GAA4932854.1"/>
    <property type="molecule type" value="Genomic_DNA"/>
</dbReference>
<reference evidence="6" key="1">
    <citation type="journal article" date="2019" name="Int. J. Syst. Evol. Microbiol.">
        <title>The Global Catalogue of Microorganisms (GCM) 10K type strain sequencing project: providing services to taxonomists for standard genome sequencing and annotation.</title>
        <authorList>
            <consortium name="The Broad Institute Genomics Platform"/>
            <consortium name="The Broad Institute Genome Sequencing Center for Infectious Disease"/>
            <person name="Wu L."/>
            <person name="Ma J."/>
        </authorList>
    </citation>
    <scope>NUCLEOTIDE SEQUENCE [LARGE SCALE GENOMIC DNA]</scope>
    <source>
        <strain evidence="6">JCM 18123</strain>
    </source>
</reference>
<dbReference type="SMART" id="SM00822">
    <property type="entry name" value="PKS_KR"/>
    <property type="match status" value="1"/>
</dbReference>
<keyword evidence="2" id="KW-0560">Oxidoreductase</keyword>
<dbReference type="SUPFAM" id="SSF51735">
    <property type="entry name" value="NAD(P)-binding Rossmann-fold domains"/>
    <property type="match status" value="1"/>
</dbReference>
<evidence type="ECO:0000256" key="2">
    <source>
        <dbReference type="ARBA" id="ARBA00023002"/>
    </source>
</evidence>
<comment type="similarity">
    <text evidence="1 3">Belongs to the short-chain dehydrogenases/reductases (SDR) family.</text>
</comment>
<dbReference type="CDD" id="cd05233">
    <property type="entry name" value="SDR_c"/>
    <property type="match status" value="1"/>
</dbReference>